<gene>
    <name evidence="2" type="ORF">H7849_25080</name>
</gene>
<evidence type="ECO:0000313" key="2">
    <source>
        <dbReference type="EMBL" id="QNI32221.1"/>
    </source>
</evidence>
<keyword evidence="3" id="KW-1185">Reference proteome</keyword>
<organism evidence="2 3">
    <name type="scientific">Alloacidobacterium dinghuense</name>
    <dbReference type="NCBI Taxonomy" id="2763107"/>
    <lineage>
        <taxon>Bacteria</taxon>
        <taxon>Pseudomonadati</taxon>
        <taxon>Acidobacteriota</taxon>
        <taxon>Terriglobia</taxon>
        <taxon>Terriglobales</taxon>
        <taxon>Acidobacteriaceae</taxon>
        <taxon>Alloacidobacterium</taxon>
    </lineage>
</organism>
<proteinExistence type="predicted"/>
<protein>
    <submittedName>
        <fullName evidence="2">YXWGXW repeat-containing protein</fullName>
    </submittedName>
</protein>
<evidence type="ECO:0000256" key="1">
    <source>
        <dbReference type="SAM" id="SignalP"/>
    </source>
</evidence>
<reference evidence="2 3" key="1">
    <citation type="submission" date="2020-08" db="EMBL/GenBank/DDBJ databases">
        <title>Edaphobacter telluris sp. nov. and Acidobacterium dinghuensis sp. nov., two acidobacteria isolated from forest soil.</title>
        <authorList>
            <person name="Fu J."/>
            <person name="Qiu L."/>
        </authorList>
    </citation>
    <scope>NUCLEOTIDE SEQUENCE [LARGE SCALE GENOMIC DNA]</scope>
    <source>
        <strain evidence="2">4Y35</strain>
    </source>
</reference>
<dbReference type="InterPro" id="IPR024447">
    <property type="entry name" value="YXWGXW_rpt"/>
</dbReference>
<dbReference type="Proteomes" id="UP000515312">
    <property type="component" value="Chromosome"/>
</dbReference>
<dbReference type="EMBL" id="CP060394">
    <property type="protein sequence ID" value="QNI32221.1"/>
    <property type="molecule type" value="Genomic_DNA"/>
</dbReference>
<feature type="signal peptide" evidence="1">
    <location>
        <begin position="1"/>
        <end position="24"/>
    </location>
</feature>
<keyword evidence="1" id="KW-0732">Signal</keyword>
<dbReference type="AlphaFoldDB" id="A0A7G8BI51"/>
<name>A0A7G8BI51_9BACT</name>
<accession>A0A7G8BI51</accession>
<dbReference type="Pfam" id="PF12779">
    <property type="entry name" value="WXXGXW"/>
    <property type="match status" value="1"/>
</dbReference>
<evidence type="ECO:0000313" key="3">
    <source>
        <dbReference type="Proteomes" id="UP000515312"/>
    </source>
</evidence>
<feature type="chain" id="PRO_5028820865" evidence="1">
    <location>
        <begin position="25"/>
        <end position="92"/>
    </location>
</feature>
<sequence length="92" mass="10444">MMKRALYTLALAVGALFTTAAAHAQVGVAVRVGPAAVYAIPCPGPGYIWTPGYYAGAVWVPGRWAYRSYYHPYYGRPYYHAHYYHPYYYGRR</sequence>
<dbReference type="KEGG" id="adin:H7849_25080"/>
<dbReference type="RefSeq" id="WP_186743176.1">
    <property type="nucleotide sequence ID" value="NZ_CP060394.1"/>
</dbReference>